<organism evidence="3 4">
    <name type="scientific">Acropora cervicornis</name>
    <name type="common">Staghorn coral</name>
    <dbReference type="NCBI Taxonomy" id="6130"/>
    <lineage>
        <taxon>Eukaryota</taxon>
        <taxon>Metazoa</taxon>
        <taxon>Cnidaria</taxon>
        <taxon>Anthozoa</taxon>
        <taxon>Hexacorallia</taxon>
        <taxon>Scleractinia</taxon>
        <taxon>Astrocoeniina</taxon>
        <taxon>Acroporidae</taxon>
        <taxon>Acropora</taxon>
    </lineage>
</organism>
<dbReference type="InterPro" id="IPR025048">
    <property type="entry name" value="DUF3987"/>
</dbReference>
<name>A0AAD9QNW1_ACRCE</name>
<dbReference type="PANTHER" id="PTHR14096">
    <property type="entry name" value="APOLIPOPROTEIN L"/>
    <property type="match status" value="1"/>
</dbReference>
<dbReference type="GO" id="GO:0008289">
    <property type="term" value="F:lipid binding"/>
    <property type="evidence" value="ECO:0007669"/>
    <property type="project" value="InterPro"/>
</dbReference>
<dbReference type="Proteomes" id="UP001249851">
    <property type="component" value="Unassembled WGS sequence"/>
</dbReference>
<comment type="similarity">
    <text evidence="1">Belongs to the apolipoprotein L family.</text>
</comment>
<dbReference type="GO" id="GO:0016020">
    <property type="term" value="C:membrane"/>
    <property type="evidence" value="ECO:0007669"/>
    <property type="project" value="TreeGrafter"/>
</dbReference>
<evidence type="ECO:0000256" key="2">
    <source>
        <dbReference type="SAM" id="Coils"/>
    </source>
</evidence>
<keyword evidence="2" id="KW-0175">Coiled coil</keyword>
<dbReference type="GO" id="GO:0006869">
    <property type="term" value="P:lipid transport"/>
    <property type="evidence" value="ECO:0007669"/>
    <property type="project" value="InterPro"/>
</dbReference>
<dbReference type="EMBL" id="JARQWQ010000021">
    <property type="protein sequence ID" value="KAK2564702.1"/>
    <property type="molecule type" value="Genomic_DNA"/>
</dbReference>
<dbReference type="Pfam" id="PF13148">
    <property type="entry name" value="DUF3987"/>
    <property type="match status" value="1"/>
</dbReference>
<proteinExistence type="inferred from homology"/>
<feature type="coiled-coil region" evidence="2">
    <location>
        <begin position="410"/>
        <end position="458"/>
    </location>
</feature>
<reference evidence="3" key="1">
    <citation type="journal article" date="2023" name="G3 (Bethesda)">
        <title>Whole genome assembly and annotation of the endangered Caribbean coral Acropora cervicornis.</title>
        <authorList>
            <person name="Selwyn J.D."/>
            <person name="Vollmer S.V."/>
        </authorList>
    </citation>
    <scope>NUCLEOTIDE SEQUENCE</scope>
    <source>
        <strain evidence="3">K2</strain>
    </source>
</reference>
<evidence type="ECO:0000256" key="1">
    <source>
        <dbReference type="ARBA" id="ARBA00010090"/>
    </source>
</evidence>
<evidence type="ECO:0000313" key="4">
    <source>
        <dbReference type="Proteomes" id="UP001249851"/>
    </source>
</evidence>
<sequence length="710" mass="78961">MFAVAKLNKQNEQTWVNLQRRLNSVQFSYSNLFPNDQVYRFVKNKAISLGSSEGYFVPSLLTTTAFLLDTVITKTTSSGLVKHLAQHKKGIILSPEVFDILNKLMKSDEDNATGDVQLLCKLFSGERCSYHYSTEETRIIPSNTAFSTLGSTQLLNAAKLIAKMDHGHGLIDRILIATPLAFRPTLSEMETAANDLSTEVVSDFDELFQIINSIEENTKFTFDVDAFQLLRETIDRFVIDVNDAIREGRVPPKSKTPELVPRMAAALNVFNHSMVQLLAGVPSTPPPVQIAKTTLERASEFVQHLESQKDILCQFLKEVTNTICDKTIEQPSSETGTSGDELTLPELADPLIKLIIDTATDLNEEQKKIVYHILMCQSSLFLGSPVNDHSMLAKHDNSDGGSENKDSLVINEITEQFEQLRMLRMDLINNFVRWIPIRQRTMEQLEELETKLHQHHRIDNTSIIIGASIGTALSIAGLIADPFTFGAGLSFSLFGAMIGGARGLMYAFDVVEIMEKLGLEDVQAAIKEDHEACTKLQQQLDCLEYFISKLAQFLKLLHDHAILLRELEGTGFDFLRERIISDDIGSSTEERVDIGAKFFRTVSAAATITTSDVAIARDVVALAGTRSAHVAGSVISPALIPLDITLLVKSSLEFHRGSTSSAVEEIRQRINDVKCPDVEEIKGLVESFIGEKFTEAYNKMETGRESLWPK</sequence>
<protein>
    <submittedName>
        <fullName evidence="3">Uncharacterized protein</fullName>
    </submittedName>
</protein>
<accession>A0AAD9QNW1</accession>
<dbReference type="Pfam" id="PF05461">
    <property type="entry name" value="ApoL"/>
    <property type="match status" value="1"/>
</dbReference>
<comment type="caution">
    <text evidence="3">The sequence shown here is derived from an EMBL/GenBank/DDBJ whole genome shotgun (WGS) entry which is preliminary data.</text>
</comment>
<reference evidence="3" key="2">
    <citation type="journal article" date="2023" name="Science">
        <title>Genomic signatures of disease resistance in endangered staghorn corals.</title>
        <authorList>
            <person name="Vollmer S.V."/>
            <person name="Selwyn J.D."/>
            <person name="Despard B.A."/>
            <person name="Roesel C.L."/>
        </authorList>
    </citation>
    <scope>NUCLEOTIDE SEQUENCE</scope>
    <source>
        <strain evidence="3">K2</strain>
    </source>
</reference>
<evidence type="ECO:0000313" key="3">
    <source>
        <dbReference type="EMBL" id="KAK2564702.1"/>
    </source>
</evidence>
<dbReference type="GO" id="GO:0042157">
    <property type="term" value="P:lipoprotein metabolic process"/>
    <property type="evidence" value="ECO:0007669"/>
    <property type="project" value="InterPro"/>
</dbReference>
<dbReference type="InterPro" id="IPR008405">
    <property type="entry name" value="ApoL"/>
</dbReference>
<dbReference type="GO" id="GO:0005576">
    <property type="term" value="C:extracellular region"/>
    <property type="evidence" value="ECO:0007669"/>
    <property type="project" value="InterPro"/>
</dbReference>
<gene>
    <name evidence="3" type="ORF">P5673_011380</name>
</gene>
<keyword evidence="4" id="KW-1185">Reference proteome</keyword>
<dbReference type="AlphaFoldDB" id="A0AAD9QNW1"/>
<dbReference type="PANTHER" id="PTHR14096:SF28">
    <property type="entry name" value="APOLIPOPROTEIN L, 1-RELATED"/>
    <property type="match status" value="1"/>
</dbReference>